<dbReference type="InterPro" id="IPR050709">
    <property type="entry name" value="Biotin_Carboxyl_Carrier/Decarb"/>
</dbReference>
<dbReference type="InterPro" id="IPR001882">
    <property type="entry name" value="Biotin_BS"/>
</dbReference>
<keyword evidence="1" id="KW-0092">Biotin</keyword>
<evidence type="ECO:0000259" key="2">
    <source>
        <dbReference type="PROSITE" id="PS50968"/>
    </source>
</evidence>
<feature type="domain" description="Lipoyl-binding" evidence="2">
    <location>
        <begin position="89"/>
        <end position="166"/>
    </location>
</feature>
<dbReference type="PROSITE" id="PS50968">
    <property type="entry name" value="BIOTINYL_LIPOYL"/>
    <property type="match status" value="1"/>
</dbReference>
<dbReference type="AlphaFoldDB" id="A0A7K1Y327"/>
<sequence>MYKVTVNQQETFEVAFLRAQVSVNGGESATSLSKVGPSSYHILSGNKSYLAEVLEFCPKEMRCTVRINGNNYEMSIKDRFSELLLRLGIDIASAPRVSEIKAPMPGLVLQVFVKEGDVISAGDNLFTLEAMKMENIIKSPVSATVRSVKMALGDKVEKNQVLVAFL</sequence>
<dbReference type="EMBL" id="WVHS01000005">
    <property type="protein sequence ID" value="MXV17508.1"/>
    <property type="molecule type" value="Genomic_DNA"/>
</dbReference>
<reference evidence="3 4" key="1">
    <citation type="submission" date="2019-11" db="EMBL/GenBank/DDBJ databases">
        <title>Pedobacter sp. HMF7056 Genome sequencing and assembly.</title>
        <authorList>
            <person name="Kang H."/>
            <person name="Kim H."/>
            <person name="Joh K."/>
        </authorList>
    </citation>
    <scope>NUCLEOTIDE SEQUENCE [LARGE SCALE GENOMIC DNA]</scope>
    <source>
        <strain evidence="3 4">HMF7056</strain>
    </source>
</reference>
<dbReference type="CDD" id="cd06850">
    <property type="entry name" value="biotinyl_domain"/>
    <property type="match status" value="1"/>
</dbReference>
<evidence type="ECO:0000313" key="4">
    <source>
        <dbReference type="Proteomes" id="UP000451233"/>
    </source>
</evidence>
<proteinExistence type="predicted"/>
<organism evidence="3 4">
    <name type="scientific">Hufsiella ginkgonis</name>
    <dbReference type="NCBI Taxonomy" id="2695274"/>
    <lineage>
        <taxon>Bacteria</taxon>
        <taxon>Pseudomonadati</taxon>
        <taxon>Bacteroidota</taxon>
        <taxon>Sphingobacteriia</taxon>
        <taxon>Sphingobacteriales</taxon>
        <taxon>Sphingobacteriaceae</taxon>
        <taxon>Hufsiella</taxon>
    </lineage>
</organism>
<evidence type="ECO:0000256" key="1">
    <source>
        <dbReference type="ARBA" id="ARBA00023267"/>
    </source>
</evidence>
<dbReference type="InterPro" id="IPR011053">
    <property type="entry name" value="Single_hybrid_motif"/>
</dbReference>
<comment type="caution">
    <text evidence="3">The sequence shown here is derived from an EMBL/GenBank/DDBJ whole genome shotgun (WGS) entry which is preliminary data.</text>
</comment>
<dbReference type="Proteomes" id="UP000451233">
    <property type="component" value="Unassembled WGS sequence"/>
</dbReference>
<dbReference type="Gene3D" id="2.40.50.100">
    <property type="match status" value="1"/>
</dbReference>
<accession>A0A7K1Y327</accession>
<name>A0A7K1Y327_9SPHI</name>
<dbReference type="FunFam" id="2.40.50.100:FF:000003">
    <property type="entry name" value="Acetyl-CoA carboxylase biotin carboxyl carrier protein"/>
    <property type="match status" value="1"/>
</dbReference>
<evidence type="ECO:0000313" key="3">
    <source>
        <dbReference type="EMBL" id="MXV17508.1"/>
    </source>
</evidence>
<dbReference type="PROSITE" id="PS00188">
    <property type="entry name" value="BIOTIN"/>
    <property type="match status" value="1"/>
</dbReference>
<dbReference type="Pfam" id="PF00364">
    <property type="entry name" value="Biotin_lipoyl"/>
    <property type="match status" value="1"/>
</dbReference>
<protein>
    <submittedName>
        <fullName evidence="3">Biotin/lipoyl-binding protein</fullName>
    </submittedName>
</protein>
<dbReference type="RefSeq" id="WP_160908507.1">
    <property type="nucleotide sequence ID" value="NZ_WVHS01000005.1"/>
</dbReference>
<keyword evidence="4" id="KW-1185">Reference proteome</keyword>
<dbReference type="PANTHER" id="PTHR45266:SF3">
    <property type="entry name" value="OXALOACETATE DECARBOXYLASE ALPHA CHAIN"/>
    <property type="match status" value="1"/>
</dbReference>
<dbReference type="InterPro" id="IPR000089">
    <property type="entry name" value="Biotin_lipoyl"/>
</dbReference>
<gene>
    <name evidence="3" type="ORF">GS398_19570</name>
</gene>
<dbReference type="PANTHER" id="PTHR45266">
    <property type="entry name" value="OXALOACETATE DECARBOXYLASE ALPHA CHAIN"/>
    <property type="match status" value="1"/>
</dbReference>
<dbReference type="SUPFAM" id="SSF51230">
    <property type="entry name" value="Single hybrid motif"/>
    <property type="match status" value="1"/>
</dbReference>